<feature type="chain" id="PRO_5042559372" evidence="1">
    <location>
        <begin position="21"/>
        <end position="371"/>
    </location>
</feature>
<evidence type="ECO:0000256" key="1">
    <source>
        <dbReference type="SAM" id="SignalP"/>
    </source>
</evidence>
<organism evidence="2 3">
    <name type="scientific">Lasiosphaeria hispida</name>
    <dbReference type="NCBI Taxonomy" id="260671"/>
    <lineage>
        <taxon>Eukaryota</taxon>
        <taxon>Fungi</taxon>
        <taxon>Dikarya</taxon>
        <taxon>Ascomycota</taxon>
        <taxon>Pezizomycotina</taxon>
        <taxon>Sordariomycetes</taxon>
        <taxon>Sordariomycetidae</taxon>
        <taxon>Sordariales</taxon>
        <taxon>Lasiosphaeriaceae</taxon>
        <taxon>Lasiosphaeria</taxon>
    </lineage>
</organism>
<dbReference type="Proteomes" id="UP001275084">
    <property type="component" value="Unassembled WGS sequence"/>
</dbReference>
<reference evidence="2" key="1">
    <citation type="journal article" date="2023" name="Mol. Phylogenet. Evol.">
        <title>Genome-scale phylogeny and comparative genomics of the fungal order Sordariales.</title>
        <authorList>
            <person name="Hensen N."/>
            <person name="Bonometti L."/>
            <person name="Westerberg I."/>
            <person name="Brannstrom I.O."/>
            <person name="Guillou S."/>
            <person name="Cros-Aarteil S."/>
            <person name="Calhoun S."/>
            <person name="Haridas S."/>
            <person name="Kuo A."/>
            <person name="Mondo S."/>
            <person name="Pangilinan J."/>
            <person name="Riley R."/>
            <person name="LaButti K."/>
            <person name="Andreopoulos B."/>
            <person name="Lipzen A."/>
            <person name="Chen C."/>
            <person name="Yan M."/>
            <person name="Daum C."/>
            <person name="Ng V."/>
            <person name="Clum A."/>
            <person name="Steindorff A."/>
            <person name="Ohm R.A."/>
            <person name="Martin F."/>
            <person name="Silar P."/>
            <person name="Natvig D.O."/>
            <person name="Lalanne C."/>
            <person name="Gautier V."/>
            <person name="Ament-Velasquez S.L."/>
            <person name="Kruys A."/>
            <person name="Hutchinson M.I."/>
            <person name="Powell A.J."/>
            <person name="Barry K."/>
            <person name="Miller A.N."/>
            <person name="Grigoriev I.V."/>
            <person name="Debuchy R."/>
            <person name="Gladieux P."/>
            <person name="Hiltunen Thoren M."/>
            <person name="Johannesson H."/>
        </authorList>
    </citation>
    <scope>NUCLEOTIDE SEQUENCE</scope>
    <source>
        <strain evidence="2">CBS 955.72</strain>
    </source>
</reference>
<dbReference type="InterPro" id="IPR054550">
    <property type="entry name" value="Mala_s_1-like"/>
</dbReference>
<dbReference type="CDD" id="cd12811">
    <property type="entry name" value="MALA"/>
    <property type="match status" value="1"/>
</dbReference>
<reference evidence="2" key="2">
    <citation type="submission" date="2023-06" db="EMBL/GenBank/DDBJ databases">
        <authorList>
            <consortium name="Lawrence Berkeley National Laboratory"/>
            <person name="Haridas S."/>
            <person name="Hensen N."/>
            <person name="Bonometti L."/>
            <person name="Westerberg I."/>
            <person name="Brannstrom I.O."/>
            <person name="Guillou S."/>
            <person name="Cros-Aarteil S."/>
            <person name="Calhoun S."/>
            <person name="Kuo A."/>
            <person name="Mondo S."/>
            <person name="Pangilinan J."/>
            <person name="Riley R."/>
            <person name="Labutti K."/>
            <person name="Andreopoulos B."/>
            <person name="Lipzen A."/>
            <person name="Chen C."/>
            <person name="Yanf M."/>
            <person name="Daum C."/>
            <person name="Ng V."/>
            <person name="Clum A."/>
            <person name="Steindorff A."/>
            <person name="Ohm R."/>
            <person name="Martin F."/>
            <person name="Silar P."/>
            <person name="Natvig D."/>
            <person name="Lalanne C."/>
            <person name="Gautier V."/>
            <person name="Ament-Velasquez S.L."/>
            <person name="Kruys A."/>
            <person name="Hutchinson M.I."/>
            <person name="Powell A.J."/>
            <person name="Barry K."/>
            <person name="Miller A.N."/>
            <person name="Grigoriev I.V."/>
            <person name="Debuchy R."/>
            <person name="Gladieux P."/>
            <person name="Thoren M.H."/>
            <person name="Johannesson H."/>
        </authorList>
    </citation>
    <scope>NUCLEOTIDE SEQUENCE</scope>
    <source>
        <strain evidence="2">CBS 955.72</strain>
    </source>
</reference>
<sequence>MAKLLSILSIIAAASFFAHASPSSLLSRGGGGSKKCPPFRNGTFVIDYFQLYPENADWDPDSCLVWIGAVWNGTVALFDPYADKVVEVLEFPGTSHTGSQHIGGVAWDPYSGLITILTDSASPWGTGGADVSGDHLIMKYNHRTKQTLWSLNITELTHEKYGGFQDVETDRRGNTYIVGTFPGTVLKVDKHGKAVKPWYLPDPLPPTTKRGFGGLAAVPGSDILLSNDGDGRIYRFDMRDETGKPVHVPMKPEKLYADTDAVYLPPRWGGSVLLVASNFGGVQVLRSKDKLWKTAENLGTIPNPTDGLNEGSVTTAVVQVGNDPGLIYLIEGFWDVPWVPGTVAGNRTLFPFPDITKDIEQLLKKKGATEK</sequence>
<keyword evidence="3" id="KW-1185">Reference proteome</keyword>
<evidence type="ECO:0000313" key="2">
    <source>
        <dbReference type="EMBL" id="KAK3362479.1"/>
    </source>
</evidence>
<dbReference type="EMBL" id="JAUIQD010000001">
    <property type="protein sequence ID" value="KAK3362479.1"/>
    <property type="molecule type" value="Genomic_DNA"/>
</dbReference>
<evidence type="ECO:0000313" key="3">
    <source>
        <dbReference type="Proteomes" id="UP001275084"/>
    </source>
</evidence>
<comment type="caution">
    <text evidence="2">The sequence shown here is derived from an EMBL/GenBank/DDBJ whole genome shotgun (WGS) entry which is preliminary data.</text>
</comment>
<keyword evidence="1" id="KW-0732">Signal</keyword>
<dbReference type="Pfam" id="PF22701">
    <property type="entry name" value="Mala_s_1-like"/>
    <property type="match status" value="1"/>
</dbReference>
<accession>A0AAJ0MJ68</accession>
<dbReference type="InterPro" id="IPR015943">
    <property type="entry name" value="WD40/YVTN_repeat-like_dom_sf"/>
</dbReference>
<dbReference type="AlphaFoldDB" id="A0AAJ0MJ68"/>
<feature type="signal peptide" evidence="1">
    <location>
        <begin position="1"/>
        <end position="20"/>
    </location>
</feature>
<gene>
    <name evidence="2" type="ORF">B0T25DRAFT_524422</name>
</gene>
<dbReference type="Gene3D" id="2.130.10.10">
    <property type="entry name" value="YVTN repeat-like/Quinoprotein amine dehydrogenase"/>
    <property type="match status" value="1"/>
</dbReference>
<protein>
    <submittedName>
        <fullName evidence="2">Trichothecene biosynthesis enzyme</fullName>
    </submittedName>
</protein>
<dbReference type="SUPFAM" id="SSF101898">
    <property type="entry name" value="NHL repeat"/>
    <property type="match status" value="1"/>
</dbReference>
<name>A0AAJ0MJ68_9PEZI</name>
<proteinExistence type="predicted"/>